<name>A0A395T3J8_9HYPO</name>
<accession>A0A395T3J8</accession>
<dbReference type="OrthoDB" id="5135333at2759"/>
<dbReference type="STRING" id="694270.A0A395T3J8"/>
<sequence length="646" mass="74581">MPAPRPPEYMLSIQHQPKTKSRKPPTPPVPRWIDLNIISSWIRACDENHGDHCQRARLPHESQGLPRWLIHVSEKRIVPFHNQYRYVALSYVWGRSTGHDVQLLLDNLELFQQDESLEDIWEQIPATVRHAIELVRLVGQDYLWVDRLCIVQDDHVTKQEQISQMAFIYGNAYFTLVAAAAYSAEEGLKGIKHVSPPIYQNVWPERANMDHYGLVAWSPWNERGWTLQELVFSQRSLFFHKNELTWECHCAIWHERMQLADIGETNCLGTSSPNARGFRYSPWPDLQEFHQLATSYSRRKLTFPSDILSAFSGITTALSHSFPGGFLFGLPEVAFDVGLLWRSSGPASMSTSLGESSVPTWSWMIGLDQNIGVDLSPWASGFAYLAEFFSGQDSGQDQKQNYSPLHVAYQQEWNSRWSRKRPPEGVLDGLITQSICSWYVREGTTDRHISNNLEEYKHCSLDLQSKLPPGWQRHEGIFRHSVDPERRFKYPIPLVTDEEEVYMENGYWFLIATRAERAFFHNIPESYGQAVDRLEGEAVVKLCDTEQTWVGCLRVQTRTILWRLLSKKVKCELVAISQGYMNSNAHGWPRLDEHEALKNQGLDKFEFYNVLLIEWKDGIAYRQGIGRVDKSAWEAESREQIDLVLG</sequence>
<organism evidence="3 4">
    <name type="scientific">Fusarium longipes</name>
    <dbReference type="NCBI Taxonomy" id="694270"/>
    <lineage>
        <taxon>Eukaryota</taxon>
        <taxon>Fungi</taxon>
        <taxon>Dikarya</taxon>
        <taxon>Ascomycota</taxon>
        <taxon>Pezizomycotina</taxon>
        <taxon>Sordariomycetes</taxon>
        <taxon>Hypocreomycetidae</taxon>
        <taxon>Hypocreales</taxon>
        <taxon>Nectriaceae</taxon>
        <taxon>Fusarium</taxon>
    </lineage>
</organism>
<dbReference type="Pfam" id="PF06985">
    <property type="entry name" value="HET"/>
    <property type="match status" value="1"/>
</dbReference>
<gene>
    <name evidence="3" type="ORF">FLONG3_2582</name>
</gene>
<feature type="domain" description="Heterokaryon incompatibility" evidence="2">
    <location>
        <begin position="86"/>
        <end position="229"/>
    </location>
</feature>
<proteinExistence type="predicted"/>
<dbReference type="InterPro" id="IPR010730">
    <property type="entry name" value="HET"/>
</dbReference>
<reference evidence="3 4" key="1">
    <citation type="journal article" date="2018" name="PLoS Pathog.">
        <title>Evolution of structural diversity of trichothecenes, a family of toxins produced by plant pathogenic and entomopathogenic fungi.</title>
        <authorList>
            <person name="Proctor R.H."/>
            <person name="McCormick S.P."/>
            <person name="Kim H.S."/>
            <person name="Cardoza R.E."/>
            <person name="Stanley A.M."/>
            <person name="Lindo L."/>
            <person name="Kelly A."/>
            <person name="Brown D.W."/>
            <person name="Lee T."/>
            <person name="Vaughan M.M."/>
            <person name="Alexander N.J."/>
            <person name="Busman M."/>
            <person name="Gutierrez S."/>
        </authorList>
    </citation>
    <scope>NUCLEOTIDE SEQUENCE [LARGE SCALE GENOMIC DNA]</scope>
    <source>
        <strain evidence="3 4">NRRL 20695</strain>
    </source>
</reference>
<dbReference type="Proteomes" id="UP000266234">
    <property type="component" value="Unassembled WGS sequence"/>
</dbReference>
<feature type="region of interest" description="Disordered" evidence="1">
    <location>
        <begin position="1"/>
        <end position="28"/>
    </location>
</feature>
<protein>
    <submittedName>
        <fullName evidence="3">Heterokaryon incompatibility</fullName>
    </submittedName>
</protein>
<dbReference type="PANTHER" id="PTHR33112">
    <property type="entry name" value="DOMAIN PROTEIN, PUTATIVE-RELATED"/>
    <property type="match status" value="1"/>
</dbReference>
<keyword evidence="4" id="KW-1185">Reference proteome</keyword>
<evidence type="ECO:0000259" key="2">
    <source>
        <dbReference type="Pfam" id="PF06985"/>
    </source>
</evidence>
<dbReference type="EMBL" id="PXOG01000051">
    <property type="protein sequence ID" value="RGP79278.1"/>
    <property type="molecule type" value="Genomic_DNA"/>
</dbReference>
<dbReference type="AlphaFoldDB" id="A0A395T3J8"/>
<comment type="caution">
    <text evidence="3">The sequence shown here is derived from an EMBL/GenBank/DDBJ whole genome shotgun (WGS) entry which is preliminary data.</text>
</comment>
<evidence type="ECO:0000256" key="1">
    <source>
        <dbReference type="SAM" id="MobiDB-lite"/>
    </source>
</evidence>
<evidence type="ECO:0000313" key="3">
    <source>
        <dbReference type="EMBL" id="RGP79278.1"/>
    </source>
</evidence>
<evidence type="ECO:0000313" key="4">
    <source>
        <dbReference type="Proteomes" id="UP000266234"/>
    </source>
</evidence>
<dbReference type="PANTHER" id="PTHR33112:SF16">
    <property type="entry name" value="HETEROKARYON INCOMPATIBILITY DOMAIN-CONTAINING PROTEIN"/>
    <property type="match status" value="1"/>
</dbReference>